<proteinExistence type="predicted"/>
<reference evidence="1" key="1">
    <citation type="submission" date="2022-07" db="EMBL/GenBank/DDBJ databases">
        <title>Genome Sequence of Agrocybe chaxingu.</title>
        <authorList>
            <person name="Buettner E."/>
        </authorList>
    </citation>
    <scope>NUCLEOTIDE SEQUENCE</scope>
    <source>
        <strain evidence="1">MP-N11</strain>
    </source>
</reference>
<evidence type="ECO:0000313" key="1">
    <source>
        <dbReference type="EMBL" id="KAJ3507981.1"/>
    </source>
</evidence>
<accession>A0A9W8K7A9</accession>
<comment type="caution">
    <text evidence="1">The sequence shown here is derived from an EMBL/GenBank/DDBJ whole genome shotgun (WGS) entry which is preliminary data.</text>
</comment>
<gene>
    <name evidence="1" type="ORF">NLJ89_g6002</name>
</gene>
<dbReference type="EMBL" id="JANKHO010000605">
    <property type="protein sequence ID" value="KAJ3507981.1"/>
    <property type="molecule type" value="Genomic_DNA"/>
</dbReference>
<dbReference type="Proteomes" id="UP001148786">
    <property type="component" value="Unassembled WGS sequence"/>
</dbReference>
<sequence>MHRLPVEIIEFIVEFVKSSRDYRTLASLALVNKSLCERARSILYHTLSSLENNTTFGATPQCLKDFPHLGRYVLTCTIQHTLLVGHRGTHIVDNALLFPERVSEHLVNLKDLSIKKFDHGNVLNFETIPFQLDRFCWNDCNAFLPLLTFLKTQSELRRLEIGFSYNPFTMEFSLTHCPKIEYLEGNRGMVEVILPGRKVSILLWEVTWSTFHNVYGSLLSKNSLKNLAVEFSHLKAL</sequence>
<organism evidence="1 2">
    <name type="scientific">Agrocybe chaxingu</name>
    <dbReference type="NCBI Taxonomy" id="84603"/>
    <lineage>
        <taxon>Eukaryota</taxon>
        <taxon>Fungi</taxon>
        <taxon>Dikarya</taxon>
        <taxon>Basidiomycota</taxon>
        <taxon>Agaricomycotina</taxon>
        <taxon>Agaricomycetes</taxon>
        <taxon>Agaricomycetidae</taxon>
        <taxon>Agaricales</taxon>
        <taxon>Agaricineae</taxon>
        <taxon>Strophariaceae</taxon>
        <taxon>Agrocybe</taxon>
    </lineage>
</organism>
<dbReference type="OrthoDB" id="2950083at2759"/>
<keyword evidence="2" id="KW-1185">Reference proteome</keyword>
<name>A0A9W8K7A9_9AGAR</name>
<dbReference type="AlphaFoldDB" id="A0A9W8K7A9"/>
<protein>
    <recommendedName>
        <fullName evidence="3">F-box domain-containing protein</fullName>
    </recommendedName>
</protein>
<evidence type="ECO:0008006" key="3">
    <source>
        <dbReference type="Google" id="ProtNLM"/>
    </source>
</evidence>
<evidence type="ECO:0000313" key="2">
    <source>
        <dbReference type="Proteomes" id="UP001148786"/>
    </source>
</evidence>